<evidence type="ECO:0000313" key="3">
    <source>
        <dbReference type="Proteomes" id="UP001055200"/>
    </source>
</evidence>
<name>A0ABY3U2V7_9MYCO</name>
<evidence type="ECO:0000256" key="1">
    <source>
        <dbReference type="SAM" id="MobiDB-lite"/>
    </source>
</evidence>
<protein>
    <recommendedName>
        <fullName evidence="4">DoxX family protein</fullName>
    </recommendedName>
</protein>
<gene>
    <name evidence="2" type="ORF">MIU77_13570</name>
</gene>
<dbReference type="Proteomes" id="UP001055200">
    <property type="component" value="Chromosome"/>
</dbReference>
<dbReference type="EMBL" id="CP092365">
    <property type="protein sequence ID" value="ULN51897.1"/>
    <property type="molecule type" value="Genomic_DNA"/>
</dbReference>
<accession>A0ABY3U2V7</accession>
<feature type="region of interest" description="Disordered" evidence="1">
    <location>
        <begin position="118"/>
        <end position="148"/>
    </location>
</feature>
<keyword evidence="3" id="KW-1185">Reference proteome</keyword>
<reference evidence="2" key="1">
    <citation type="submission" date="2022-08" db="EMBL/GenBank/DDBJ databases">
        <title>Complete genome sequence of 14 non-tuberculosis mycobacteria type-strains.</title>
        <authorList>
            <person name="Igarashi Y."/>
            <person name="Osugi A."/>
            <person name="Mitarai S."/>
        </authorList>
    </citation>
    <scope>NUCLEOTIDE SEQUENCE</scope>
    <source>
        <strain evidence="2">DSM 45575</strain>
    </source>
</reference>
<organism evidence="2 3">
    <name type="scientific">Mycolicibacillus parakoreensis</name>
    <dbReference type="NCBI Taxonomy" id="1069221"/>
    <lineage>
        <taxon>Bacteria</taxon>
        <taxon>Bacillati</taxon>
        <taxon>Actinomycetota</taxon>
        <taxon>Actinomycetes</taxon>
        <taxon>Mycobacteriales</taxon>
        <taxon>Mycobacteriaceae</taxon>
        <taxon>Mycolicibacillus</taxon>
    </lineage>
</organism>
<evidence type="ECO:0000313" key="2">
    <source>
        <dbReference type="EMBL" id="ULN51897.1"/>
    </source>
</evidence>
<dbReference type="RefSeq" id="WP_240170178.1">
    <property type="nucleotide sequence ID" value="NZ_CP092365.1"/>
</dbReference>
<evidence type="ECO:0008006" key="4">
    <source>
        <dbReference type="Google" id="ProtNLM"/>
    </source>
</evidence>
<proteinExistence type="predicted"/>
<sequence>MTNRPSTAARVAGLILTGTGVAHFLTPDAFESLLRPVFPLNTRWHVYVNGVKETLLGLGIVASRTRRVALVAVVVHVIGLARNATRRGRTRVGLDVDWHDGDRFDEEGLVEVYPIEEFSPSSEDPAPAPQGVAPGMDATTPTRRESLR</sequence>